<sequence length="197" mass="22188">MIHPFPGGAEAQAQLAQKQKELVAKLPGGDIPRLQRGQPNATLVRYEGKANGGAEGQEASLCTTCKALYQNKRWFFDEKLAKKLAGTDKVKEVICPTCRKIKDHYYEGVLTLSGPFFQERQEEILTLLKNEAGKVAGRSVQDRIISITPEGDDKLVVETTTEKLAQALGKAVYRAYKGELDIRWSEMNKFVRVYWRR</sequence>
<dbReference type="NCBIfam" id="NF040826">
    <property type="entry name" value="lxa_BCAM0308"/>
    <property type="match status" value="1"/>
</dbReference>
<name>A0A7V4LC98_9BACT</name>
<evidence type="ECO:0008006" key="2">
    <source>
        <dbReference type="Google" id="ProtNLM"/>
    </source>
</evidence>
<dbReference type="InterPro" id="IPR047706">
    <property type="entry name" value="BCAM0308-like"/>
</dbReference>
<dbReference type="EMBL" id="DSXI01000060">
    <property type="protein sequence ID" value="HGS04322.1"/>
    <property type="molecule type" value="Genomic_DNA"/>
</dbReference>
<proteinExistence type="predicted"/>
<comment type="caution">
    <text evidence="1">The sequence shown here is derived from an EMBL/GenBank/DDBJ whole genome shotgun (WGS) entry which is preliminary data.</text>
</comment>
<accession>A0A7V4LC98</accession>
<reference evidence="1" key="1">
    <citation type="journal article" date="2020" name="mSystems">
        <title>Genome- and Community-Level Interaction Insights into Carbon Utilization and Element Cycling Functions of Hydrothermarchaeota in Hydrothermal Sediment.</title>
        <authorList>
            <person name="Zhou Z."/>
            <person name="Liu Y."/>
            <person name="Xu W."/>
            <person name="Pan J."/>
            <person name="Luo Z.H."/>
            <person name="Li M."/>
        </authorList>
    </citation>
    <scope>NUCLEOTIDE SEQUENCE [LARGE SCALE GENOMIC DNA]</scope>
    <source>
        <strain evidence="1">SpSt-548</strain>
    </source>
</reference>
<organism evidence="1">
    <name type="scientific">Desulfobacca acetoxidans</name>
    <dbReference type="NCBI Taxonomy" id="60893"/>
    <lineage>
        <taxon>Bacteria</taxon>
        <taxon>Pseudomonadati</taxon>
        <taxon>Thermodesulfobacteriota</taxon>
        <taxon>Desulfobaccia</taxon>
        <taxon>Desulfobaccales</taxon>
        <taxon>Desulfobaccaceae</taxon>
        <taxon>Desulfobacca</taxon>
    </lineage>
</organism>
<gene>
    <name evidence="1" type="ORF">ENT08_01030</name>
</gene>
<protein>
    <recommendedName>
        <fullName evidence="2">ATPase</fullName>
    </recommendedName>
</protein>
<dbReference type="AlphaFoldDB" id="A0A7V4LC98"/>
<evidence type="ECO:0000313" key="1">
    <source>
        <dbReference type="EMBL" id="HGS04322.1"/>
    </source>
</evidence>